<dbReference type="Proteomes" id="UP000887575">
    <property type="component" value="Unassembled WGS sequence"/>
</dbReference>
<evidence type="ECO:0000313" key="3">
    <source>
        <dbReference type="Proteomes" id="UP000887575"/>
    </source>
</evidence>
<proteinExistence type="predicted"/>
<sequence length="67" mass="7165">MAVPSAGFRIVTVSLITTLIGRARAMDGIEVTVNSWEKRWGIDGYFKLARGINACGVADDPTGVIVK</sequence>
<evidence type="ECO:0000259" key="2">
    <source>
        <dbReference type="Pfam" id="PF00112"/>
    </source>
</evidence>
<feature type="signal peptide" evidence="1">
    <location>
        <begin position="1"/>
        <end position="25"/>
    </location>
</feature>
<dbReference type="GO" id="GO:0006508">
    <property type="term" value="P:proteolysis"/>
    <property type="evidence" value="ECO:0007669"/>
    <property type="project" value="InterPro"/>
</dbReference>
<dbReference type="InterPro" id="IPR000668">
    <property type="entry name" value="Peptidase_C1A_C"/>
</dbReference>
<keyword evidence="1" id="KW-0732">Signal</keyword>
<dbReference type="Pfam" id="PF00112">
    <property type="entry name" value="Peptidase_C1"/>
    <property type="match status" value="1"/>
</dbReference>
<dbReference type="GO" id="GO:0008234">
    <property type="term" value="F:cysteine-type peptidase activity"/>
    <property type="evidence" value="ECO:0007669"/>
    <property type="project" value="InterPro"/>
</dbReference>
<dbReference type="InterPro" id="IPR038765">
    <property type="entry name" value="Papain-like_cys_pep_sf"/>
</dbReference>
<evidence type="ECO:0000313" key="4">
    <source>
        <dbReference type="WBParaSite" id="MBELARI_LOCUS3590"/>
    </source>
</evidence>
<name>A0AAF3FCF8_9BILA</name>
<dbReference type="AlphaFoldDB" id="A0AAF3FCF8"/>
<organism evidence="3 4">
    <name type="scientific">Mesorhabditis belari</name>
    <dbReference type="NCBI Taxonomy" id="2138241"/>
    <lineage>
        <taxon>Eukaryota</taxon>
        <taxon>Metazoa</taxon>
        <taxon>Ecdysozoa</taxon>
        <taxon>Nematoda</taxon>
        <taxon>Chromadorea</taxon>
        <taxon>Rhabditida</taxon>
        <taxon>Rhabditina</taxon>
        <taxon>Rhabditomorpha</taxon>
        <taxon>Rhabditoidea</taxon>
        <taxon>Rhabditidae</taxon>
        <taxon>Mesorhabditinae</taxon>
        <taxon>Mesorhabditis</taxon>
    </lineage>
</organism>
<reference evidence="4" key="1">
    <citation type="submission" date="2024-02" db="UniProtKB">
        <authorList>
            <consortium name="WormBaseParasite"/>
        </authorList>
    </citation>
    <scope>IDENTIFICATION</scope>
</reference>
<evidence type="ECO:0000256" key="1">
    <source>
        <dbReference type="SAM" id="SignalP"/>
    </source>
</evidence>
<dbReference type="SUPFAM" id="SSF54001">
    <property type="entry name" value="Cysteine proteinases"/>
    <property type="match status" value="1"/>
</dbReference>
<protein>
    <recommendedName>
        <fullName evidence="2">Peptidase C1A papain C-terminal domain-containing protein</fullName>
    </recommendedName>
</protein>
<feature type="domain" description="Peptidase C1A papain C-terminal" evidence="2">
    <location>
        <begin position="32"/>
        <end position="62"/>
    </location>
</feature>
<dbReference type="Gene3D" id="2.40.50.170">
    <property type="entry name" value="Cysteine proteinases. Chain C"/>
    <property type="match status" value="1"/>
</dbReference>
<dbReference type="WBParaSite" id="MBELARI_LOCUS3590">
    <property type="protein sequence ID" value="MBELARI_LOCUS3590"/>
    <property type="gene ID" value="MBELARI_LOCUS3590"/>
</dbReference>
<accession>A0AAF3FCF8</accession>
<keyword evidence="3" id="KW-1185">Reference proteome</keyword>
<feature type="chain" id="PRO_5041900121" description="Peptidase C1A papain C-terminal domain-containing protein" evidence="1">
    <location>
        <begin position="26"/>
        <end position="67"/>
    </location>
</feature>